<reference evidence="1" key="1">
    <citation type="submission" date="2022-03" db="EMBL/GenBank/DDBJ databases">
        <title>Genomic Encyclopedia of Type Strains, Phase III (KMG-III): the genomes of soil and plant-associated and newly described type strains.</title>
        <authorList>
            <person name="Whitman W."/>
        </authorList>
    </citation>
    <scope>NUCLEOTIDE SEQUENCE</scope>
    <source>
        <strain evidence="1">ANL 6-2</strain>
    </source>
</reference>
<dbReference type="Gene3D" id="3.30.110.170">
    <property type="entry name" value="Protein of unknown function (DUF541), domain 1"/>
    <property type="match status" value="1"/>
</dbReference>
<dbReference type="GO" id="GO:0006974">
    <property type="term" value="P:DNA damage response"/>
    <property type="evidence" value="ECO:0007669"/>
    <property type="project" value="TreeGrafter"/>
</dbReference>
<evidence type="ECO:0000313" key="1">
    <source>
        <dbReference type="EMBL" id="MCP1674106.1"/>
    </source>
</evidence>
<keyword evidence="2" id="KW-1185">Reference proteome</keyword>
<sequence>MKLKIRLAIFATFALAFIVVVFAPGAERAAESAEYTLNFTQTIAVTPDRAEVRAALVSRGSDAAAIRAELDQRATALSEALEALGIEPRHIDIGSLQSHALHRMDRGDQARFEARRGVRVTVTELSGLGEIIAALNNAGVEVVSGISYSDSTGGEAVLLAARNEAIARARALAGDGRARLVSIDLGEHGASAPRTMALAAQAESATPHYAPGEQSRSAQVRAVFEITRADQP</sequence>
<evidence type="ECO:0000313" key="2">
    <source>
        <dbReference type="Proteomes" id="UP001205843"/>
    </source>
</evidence>
<dbReference type="Pfam" id="PF04402">
    <property type="entry name" value="SIMPL"/>
    <property type="match status" value="1"/>
</dbReference>
<dbReference type="AlphaFoldDB" id="A0AAE3KB14"/>
<organism evidence="1 2">
    <name type="scientific">Natronocella acetinitrilica</name>
    <dbReference type="NCBI Taxonomy" id="414046"/>
    <lineage>
        <taxon>Bacteria</taxon>
        <taxon>Pseudomonadati</taxon>
        <taxon>Pseudomonadota</taxon>
        <taxon>Gammaproteobacteria</taxon>
        <taxon>Chromatiales</taxon>
        <taxon>Ectothiorhodospiraceae</taxon>
        <taxon>Natronocella</taxon>
    </lineage>
</organism>
<dbReference type="Gene3D" id="3.30.70.2970">
    <property type="entry name" value="Protein of unknown function (DUF541), domain 2"/>
    <property type="match status" value="1"/>
</dbReference>
<dbReference type="RefSeq" id="WP_253475759.1">
    <property type="nucleotide sequence ID" value="NZ_JALJXV010000003.1"/>
</dbReference>
<dbReference type="PANTHER" id="PTHR34387">
    <property type="entry name" value="SLR1258 PROTEIN"/>
    <property type="match status" value="1"/>
</dbReference>
<gene>
    <name evidence="1" type="ORF">J2T57_001208</name>
</gene>
<dbReference type="Proteomes" id="UP001205843">
    <property type="component" value="Unassembled WGS sequence"/>
</dbReference>
<protein>
    <submittedName>
        <fullName evidence="1">Uncharacterized protein YggE</fullName>
    </submittedName>
</protein>
<dbReference type="InterPro" id="IPR007497">
    <property type="entry name" value="SIMPL/DUF541"/>
</dbReference>
<name>A0AAE3KB14_9GAMM</name>
<dbReference type="InterPro" id="IPR052022">
    <property type="entry name" value="26kDa_periplasmic_antigen"/>
</dbReference>
<comment type="caution">
    <text evidence="1">The sequence shown here is derived from an EMBL/GenBank/DDBJ whole genome shotgun (WGS) entry which is preliminary data.</text>
</comment>
<accession>A0AAE3KB14</accession>
<proteinExistence type="predicted"/>
<dbReference type="EMBL" id="JALJXV010000003">
    <property type="protein sequence ID" value="MCP1674106.1"/>
    <property type="molecule type" value="Genomic_DNA"/>
</dbReference>
<dbReference type="PANTHER" id="PTHR34387:SF1">
    <property type="entry name" value="PERIPLASMIC IMMUNOGENIC PROTEIN"/>
    <property type="match status" value="1"/>
</dbReference>